<sequence length="209" mass="22591">MNALNVRLLFLFVSSFVSDVSSFSSYRPSQFANVQRRNGRLVSQLAAAQVDASLYDGFVPGESKELAVKDEMIGDGEEAREGCMLTVSFKGRTMFTNVEQDVDKFSFKLGEEGAVMEGWQQGLSGMKVGGKRCLRIPAGELARGPPGEDLEFEVELTSVSEGAFNEFLIKNGFGANTKTYGIIVLIVISAILPQLEKAGILSGQGLLGF</sequence>
<comment type="catalytic activity">
    <reaction evidence="1 5">
        <text>[protein]-peptidylproline (omega=180) = [protein]-peptidylproline (omega=0)</text>
        <dbReference type="Rhea" id="RHEA:16237"/>
        <dbReference type="Rhea" id="RHEA-COMP:10747"/>
        <dbReference type="Rhea" id="RHEA-COMP:10748"/>
        <dbReference type="ChEBI" id="CHEBI:83833"/>
        <dbReference type="ChEBI" id="CHEBI:83834"/>
        <dbReference type="EC" id="5.2.1.8"/>
    </reaction>
</comment>
<organism evidence="8">
    <name type="scientific">Odontella aurita</name>
    <dbReference type="NCBI Taxonomy" id="265563"/>
    <lineage>
        <taxon>Eukaryota</taxon>
        <taxon>Sar</taxon>
        <taxon>Stramenopiles</taxon>
        <taxon>Ochrophyta</taxon>
        <taxon>Bacillariophyta</taxon>
        <taxon>Mediophyceae</taxon>
        <taxon>Biddulphiophycidae</taxon>
        <taxon>Eupodiscales</taxon>
        <taxon>Odontellaceae</taxon>
        <taxon>Odontella</taxon>
    </lineage>
</organism>
<dbReference type="InterPro" id="IPR046357">
    <property type="entry name" value="PPIase_dom_sf"/>
</dbReference>
<dbReference type="GO" id="GO:0003755">
    <property type="term" value="F:peptidyl-prolyl cis-trans isomerase activity"/>
    <property type="evidence" value="ECO:0007669"/>
    <property type="project" value="UniProtKB-KW"/>
</dbReference>
<keyword evidence="4 5" id="KW-0413">Isomerase</keyword>
<evidence type="ECO:0000256" key="5">
    <source>
        <dbReference type="PROSITE-ProRule" id="PRU00277"/>
    </source>
</evidence>
<evidence type="ECO:0000256" key="1">
    <source>
        <dbReference type="ARBA" id="ARBA00000971"/>
    </source>
</evidence>
<keyword evidence="3 5" id="KW-0697">Rotamase</keyword>
<dbReference type="Gene3D" id="3.10.50.40">
    <property type="match status" value="1"/>
</dbReference>
<keyword evidence="6" id="KW-0732">Signal</keyword>
<proteinExistence type="predicted"/>
<dbReference type="PROSITE" id="PS50059">
    <property type="entry name" value="FKBP_PPIASE"/>
    <property type="match status" value="1"/>
</dbReference>
<dbReference type="EC" id="5.2.1.8" evidence="2 5"/>
<dbReference type="Pfam" id="PF00254">
    <property type="entry name" value="FKBP_C"/>
    <property type="match status" value="1"/>
</dbReference>
<dbReference type="PANTHER" id="PTHR43811:SF19">
    <property type="entry name" value="39 KDA FK506-BINDING NUCLEAR PROTEIN"/>
    <property type="match status" value="1"/>
</dbReference>
<dbReference type="InterPro" id="IPR001179">
    <property type="entry name" value="PPIase_FKBP_dom"/>
</dbReference>
<evidence type="ECO:0000256" key="6">
    <source>
        <dbReference type="SAM" id="SignalP"/>
    </source>
</evidence>
<reference evidence="8" key="1">
    <citation type="submission" date="2021-01" db="EMBL/GenBank/DDBJ databases">
        <authorList>
            <person name="Corre E."/>
            <person name="Pelletier E."/>
            <person name="Niang G."/>
            <person name="Scheremetjew M."/>
            <person name="Finn R."/>
            <person name="Kale V."/>
            <person name="Holt S."/>
            <person name="Cochrane G."/>
            <person name="Meng A."/>
            <person name="Brown T."/>
            <person name="Cohen L."/>
        </authorList>
    </citation>
    <scope>NUCLEOTIDE SEQUENCE</scope>
    <source>
        <strain evidence="8">Isolate 1302-5</strain>
    </source>
</reference>
<name>A0A7S4IP83_9STRA</name>
<dbReference type="AlphaFoldDB" id="A0A7S4IP83"/>
<dbReference type="PANTHER" id="PTHR43811">
    <property type="entry name" value="FKBP-TYPE PEPTIDYL-PROLYL CIS-TRANS ISOMERASE FKPA"/>
    <property type="match status" value="1"/>
</dbReference>
<evidence type="ECO:0000256" key="3">
    <source>
        <dbReference type="ARBA" id="ARBA00023110"/>
    </source>
</evidence>
<protein>
    <recommendedName>
        <fullName evidence="2 5">peptidylprolyl isomerase</fullName>
        <ecNumber evidence="2 5">5.2.1.8</ecNumber>
    </recommendedName>
</protein>
<gene>
    <name evidence="8" type="ORF">OAUR00152_LOCUS13593</name>
</gene>
<dbReference type="SUPFAM" id="SSF54534">
    <property type="entry name" value="FKBP-like"/>
    <property type="match status" value="1"/>
</dbReference>
<evidence type="ECO:0000256" key="4">
    <source>
        <dbReference type="ARBA" id="ARBA00023235"/>
    </source>
</evidence>
<feature type="signal peptide" evidence="6">
    <location>
        <begin position="1"/>
        <end position="22"/>
    </location>
</feature>
<evidence type="ECO:0000259" key="7">
    <source>
        <dbReference type="PROSITE" id="PS50059"/>
    </source>
</evidence>
<accession>A0A7S4IP83</accession>
<feature type="domain" description="PPIase FKBP-type" evidence="7">
    <location>
        <begin position="82"/>
        <end position="160"/>
    </location>
</feature>
<dbReference type="EMBL" id="HBKQ01020114">
    <property type="protein sequence ID" value="CAE2235361.1"/>
    <property type="molecule type" value="Transcribed_RNA"/>
</dbReference>
<evidence type="ECO:0000256" key="2">
    <source>
        <dbReference type="ARBA" id="ARBA00013194"/>
    </source>
</evidence>
<feature type="chain" id="PRO_5030969317" description="peptidylprolyl isomerase" evidence="6">
    <location>
        <begin position="23"/>
        <end position="209"/>
    </location>
</feature>
<evidence type="ECO:0000313" key="8">
    <source>
        <dbReference type="EMBL" id="CAE2235361.1"/>
    </source>
</evidence>